<feature type="binding site" evidence="11">
    <location>
        <position position="227"/>
    </location>
    <ligand>
        <name>Ca(2+)</name>
        <dbReference type="ChEBI" id="CHEBI:29108"/>
        <label>1</label>
    </ligand>
</feature>
<evidence type="ECO:0000313" key="13">
    <source>
        <dbReference type="EMBL" id="PON57717.1"/>
    </source>
</evidence>
<dbReference type="Proteomes" id="UP000237000">
    <property type="component" value="Unassembled WGS sequence"/>
</dbReference>
<evidence type="ECO:0000256" key="1">
    <source>
        <dbReference type="ARBA" id="ARBA00009614"/>
    </source>
</evidence>
<evidence type="ECO:0000256" key="6">
    <source>
        <dbReference type="ARBA" id="ARBA00022833"/>
    </source>
</evidence>
<dbReference type="InterPro" id="IPR024079">
    <property type="entry name" value="MetalloPept_cat_dom_sf"/>
</dbReference>
<dbReference type="GO" id="GO:0004222">
    <property type="term" value="F:metalloendopeptidase activity"/>
    <property type="evidence" value="ECO:0007669"/>
    <property type="project" value="InterPro"/>
</dbReference>
<feature type="binding site" evidence="11">
    <location>
        <position position="224"/>
    </location>
    <ligand>
        <name>Ca(2+)</name>
        <dbReference type="ChEBI" id="CHEBI:29108"/>
        <label>3</label>
    </ligand>
</feature>
<dbReference type="EMBL" id="JXTC01000394">
    <property type="protein sequence ID" value="PON57717.1"/>
    <property type="molecule type" value="Genomic_DNA"/>
</dbReference>
<dbReference type="GO" id="GO:0030198">
    <property type="term" value="P:extracellular matrix organization"/>
    <property type="evidence" value="ECO:0007669"/>
    <property type="project" value="TreeGrafter"/>
</dbReference>
<keyword evidence="6 11" id="KW-0862">Zinc</keyword>
<feature type="binding site" description="in inhibited form" evidence="11">
    <location>
        <position position="103"/>
    </location>
    <ligand>
        <name>Zn(2+)</name>
        <dbReference type="ChEBI" id="CHEBI:29105"/>
        <label>2</label>
        <note>catalytic</note>
    </ligand>
</feature>
<evidence type="ECO:0000256" key="5">
    <source>
        <dbReference type="ARBA" id="ARBA00022801"/>
    </source>
</evidence>
<keyword evidence="14" id="KW-1185">Reference proteome</keyword>
<feature type="binding site" evidence="11">
    <location>
        <position position="199"/>
    </location>
    <ligand>
        <name>Zn(2+)</name>
        <dbReference type="ChEBI" id="CHEBI:29105"/>
        <label>1</label>
    </ligand>
</feature>
<feature type="binding site" evidence="11">
    <location>
        <position position="254"/>
    </location>
    <ligand>
        <name>Zn(2+)</name>
        <dbReference type="ChEBI" id="CHEBI:29105"/>
        <label>2</label>
        <note>catalytic</note>
    </ligand>
</feature>
<protein>
    <submittedName>
        <fullName evidence="13">Peptidase M10A</fullName>
    </submittedName>
</protein>
<dbReference type="InterPro" id="IPR002477">
    <property type="entry name" value="Peptidoglycan-bd-like"/>
</dbReference>
<dbReference type="AlphaFoldDB" id="A0A2P5C9K7"/>
<keyword evidence="4" id="KW-0732">Signal</keyword>
<feature type="binding site" evidence="11">
    <location>
        <position position="205"/>
    </location>
    <ligand>
        <name>Ca(2+)</name>
        <dbReference type="ChEBI" id="CHEBI:29108"/>
        <label>3</label>
    </ligand>
</feature>
<keyword evidence="7" id="KW-0482">Metalloprotease</keyword>
<proteinExistence type="inferred from homology"/>
<feature type="binding site" evidence="11">
    <location>
        <position position="250"/>
    </location>
    <ligand>
        <name>Zn(2+)</name>
        <dbReference type="ChEBI" id="CHEBI:29105"/>
        <label>2</label>
        <note>catalytic</note>
    </ligand>
</feature>
<feature type="active site" evidence="10">
    <location>
        <position position="251"/>
    </location>
</feature>
<dbReference type="Gene3D" id="3.40.390.10">
    <property type="entry name" value="Collagenase (Catalytic Domain)"/>
    <property type="match status" value="1"/>
</dbReference>
<dbReference type="InterPro" id="IPR021190">
    <property type="entry name" value="Pept_M10A"/>
</dbReference>
<dbReference type="Pfam" id="PF00413">
    <property type="entry name" value="Peptidase_M10"/>
    <property type="match status" value="1"/>
</dbReference>
<dbReference type="PRINTS" id="PR00138">
    <property type="entry name" value="MATRIXIN"/>
</dbReference>
<keyword evidence="5" id="KW-0378">Hydrolase</keyword>
<accession>A0A2P5C9K7</accession>
<feature type="binding site" evidence="11">
    <location>
        <position position="268"/>
    </location>
    <ligand>
        <name>Zn(2+)</name>
        <dbReference type="ChEBI" id="CHEBI:29105"/>
        <label>2</label>
        <note>catalytic</note>
    </ligand>
</feature>
<dbReference type="InterPro" id="IPR001818">
    <property type="entry name" value="Pept_M10_metallopeptidase"/>
</dbReference>
<keyword evidence="3 11" id="KW-0479">Metal-binding</keyword>
<evidence type="ECO:0000256" key="8">
    <source>
        <dbReference type="ARBA" id="ARBA00023145"/>
    </source>
</evidence>
<evidence type="ECO:0000256" key="4">
    <source>
        <dbReference type="ARBA" id="ARBA00022729"/>
    </source>
</evidence>
<dbReference type="OrthoDB" id="406838at2759"/>
<keyword evidence="2" id="KW-0645">Protease</keyword>
<feature type="binding site" evidence="11">
    <location>
        <position position="187"/>
    </location>
    <ligand>
        <name>Ca(2+)</name>
        <dbReference type="ChEBI" id="CHEBI:29108"/>
        <label>2</label>
    </ligand>
</feature>
<feature type="domain" description="Peptidase metallopeptidase" evidence="12">
    <location>
        <begin position="128"/>
        <end position="295"/>
    </location>
</feature>
<dbReference type="SMART" id="SM00235">
    <property type="entry name" value="ZnMc"/>
    <property type="match status" value="1"/>
</dbReference>
<gene>
    <name evidence="13" type="ORF">TorRG33x02_293050</name>
</gene>
<dbReference type="SUPFAM" id="SSF55486">
    <property type="entry name" value="Metalloproteases ('zincins'), catalytic domain"/>
    <property type="match status" value="1"/>
</dbReference>
<dbReference type="PANTHER" id="PTHR10201:SF321">
    <property type="entry name" value="METALLOENDOPROTEINASE 4-MMP"/>
    <property type="match status" value="1"/>
</dbReference>
<feature type="binding site" evidence="11">
    <location>
        <position position="197"/>
    </location>
    <ligand>
        <name>Zn(2+)</name>
        <dbReference type="ChEBI" id="CHEBI:29105"/>
        <label>1</label>
    </ligand>
</feature>
<feature type="binding site" evidence="11">
    <location>
        <position position="227"/>
    </location>
    <ligand>
        <name>Ca(2+)</name>
        <dbReference type="ChEBI" id="CHEBI:29108"/>
        <label>3</label>
    </ligand>
</feature>
<feature type="binding site" evidence="11">
    <location>
        <position position="260"/>
    </location>
    <ligand>
        <name>Zn(2+)</name>
        <dbReference type="ChEBI" id="CHEBI:29105"/>
        <label>2</label>
        <note>catalytic</note>
    </ligand>
</feature>
<dbReference type="PANTHER" id="PTHR10201">
    <property type="entry name" value="MATRIX METALLOPROTEINASE"/>
    <property type="match status" value="1"/>
</dbReference>
<keyword evidence="11" id="KW-0106">Calcium</keyword>
<reference evidence="14" key="1">
    <citation type="submission" date="2016-06" db="EMBL/GenBank/DDBJ databases">
        <title>Parallel loss of symbiosis genes in relatives of nitrogen-fixing non-legume Parasponia.</title>
        <authorList>
            <person name="Van Velzen R."/>
            <person name="Holmer R."/>
            <person name="Bu F."/>
            <person name="Rutten L."/>
            <person name="Van Zeijl A."/>
            <person name="Liu W."/>
            <person name="Santuari L."/>
            <person name="Cao Q."/>
            <person name="Sharma T."/>
            <person name="Shen D."/>
            <person name="Roswanjaya Y."/>
            <person name="Wardhani T."/>
            <person name="Kalhor M.S."/>
            <person name="Jansen J."/>
            <person name="Van den Hoogen J."/>
            <person name="Gungor B."/>
            <person name="Hartog M."/>
            <person name="Hontelez J."/>
            <person name="Verver J."/>
            <person name="Yang W.-C."/>
            <person name="Schijlen E."/>
            <person name="Repin R."/>
            <person name="Schilthuizen M."/>
            <person name="Schranz E."/>
            <person name="Heidstra R."/>
            <person name="Miyata K."/>
            <person name="Fedorova E."/>
            <person name="Kohlen W."/>
            <person name="Bisseling T."/>
            <person name="Smit S."/>
            <person name="Geurts R."/>
        </authorList>
    </citation>
    <scope>NUCLEOTIDE SEQUENCE [LARGE SCALE GENOMIC DNA]</scope>
    <source>
        <strain evidence="14">cv. RG33-2</strain>
    </source>
</reference>
<dbReference type="InterPro" id="IPR006026">
    <property type="entry name" value="Peptidase_Metallo"/>
</dbReference>
<evidence type="ECO:0000313" key="14">
    <source>
        <dbReference type="Proteomes" id="UP000237000"/>
    </source>
</evidence>
<evidence type="ECO:0000256" key="10">
    <source>
        <dbReference type="PIRSR" id="PIRSR621190-1"/>
    </source>
</evidence>
<evidence type="ECO:0000256" key="9">
    <source>
        <dbReference type="ARBA" id="ARBA00023180"/>
    </source>
</evidence>
<dbReference type="InParanoid" id="A0A2P5C9K7"/>
<comment type="similarity">
    <text evidence="1">Belongs to the peptidase M10A family. Matrix metalloproteinases (MMPs) subfamily.</text>
</comment>
<keyword evidence="8" id="KW-0865">Zymogen</keyword>
<keyword evidence="9" id="KW-0325">Glycoprotein</keyword>
<evidence type="ECO:0000256" key="11">
    <source>
        <dbReference type="PIRSR" id="PIRSR621190-2"/>
    </source>
</evidence>
<evidence type="ECO:0000256" key="3">
    <source>
        <dbReference type="ARBA" id="ARBA00022723"/>
    </source>
</evidence>
<dbReference type="SUPFAM" id="SSF47090">
    <property type="entry name" value="PGBD-like"/>
    <property type="match status" value="1"/>
</dbReference>
<dbReference type="FunCoup" id="A0A2P5C9K7">
    <property type="interactions" value="17"/>
</dbReference>
<feature type="binding site" evidence="11">
    <location>
        <position position="204"/>
    </location>
    <ligand>
        <name>Ca(2+)</name>
        <dbReference type="ChEBI" id="CHEBI:29108"/>
        <label>3</label>
    </ligand>
</feature>
<dbReference type="GO" id="GO:0006508">
    <property type="term" value="P:proteolysis"/>
    <property type="evidence" value="ECO:0007669"/>
    <property type="project" value="UniProtKB-KW"/>
</dbReference>
<evidence type="ECO:0000256" key="2">
    <source>
        <dbReference type="ARBA" id="ARBA00022670"/>
    </source>
</evidence>
<dbReference type="STRING" id="63057.A0A2P5C9K7"/>
<dbReference type="Pfam" id="PF01471">
    <property type="entry name" value="PG_binding_1"/>
    <property type="match status" value="1"/>
</dbReference>
<sequence length="338" mass="37986">MPEYMTLDRLSSVLAVQNSTPTWQNMENYLLNARRGSHVTGISELKKYFSRFGYLRSKYATNFTDEFDFALESAVARFQSNHGLSVTGKLDSKTVSQMAAPRCGVPDTTISSTLFTLHGTKRYVYFPGKPRWTRRMPMTLTYAFSPDYMIRYLSLSDIKAVFERAFSRWSSVIPVSFAETEDYAYADIRIGFYSGDHGDSEPFDGVLGVLAHSFSPESGKFHLDAAERWAVDFGSEKSTVAIDLESVATHEIGHLLGLAHTPVKEAVMYPSLKPREKKVDLQLDDVQGVQALYGSNPNFSVNSLLESDISTNWSVNLGNSTKYSLIFWGMVFYLLSSF</sequence>
<dbReference type="CDD" id="cd04278">
    <property type="entry name" value="ZnMc_MMP"/>
    <property type="match status" value="1"/>
</dbReference>
<comment type="cofactor">
    <cofactor evidence="11">
        <name>Ca(2+)</name>
        <dbReference type="ChEBI" id="CHEBI:29108"/>
    </cofactor>
    <text evidence="11">Can bind about 5 Ca(2+) ions per subunit.</text>
</comment>
<name>A0A2P5C9K7_TREOI</name>
<feature type="binding site" evidence="11">
    <location>
        <position position="222"/>
    </location>
    <ligand>
        <name>Zn(2+)</name>
        <dbReference type="ChEBI" id="CHEBI:29105"/>
        <label>1</label>
    </ligand>
</feature>
<dbReference type="InterPro" id="IPR036365">
    <property type="entry name" value="PGBD-like_sf"/>
</dbReference>
<dbReference type="GO" id="GO:0008270">
    <property type="term" value="F:zinc ion binding"/>
    <property type="evidence" value="ECO:0007669"/>
    <property type="project" value="InterPro"/>
</dbReference>
<organism evidence="13 14">
    <name type="scientific">Trema orientale</name>
    <name type="common">Charcoal tree</name>
    <name type="synonym">Celtis orientalis</name>
    <dbReference type="NCBI Taxonomy" id="63057"/>
    <lineage>
        <taxon>Eukaryota</taxon>
        <taxon>Viridiplantae</taxon>
        <taxon>Streptophyta</taxon>
        <taxon>Embryophyta</taxon>
        <taxon>Tracheophyta</taxon>
        <taxon>Spermatophyta</taxon>
        <taxon>Magnoliopsida</taxon>
        <taxon>eudicotyledons</taxon>
        <taxon>Gunneridae</taxon>
        <taxon>Pentapetalae</taxon>
        <taxon>rosids</taxon>
        <taxon>fabids</taxon>
        <taxon>Rosales</taxon>
        <taxon>Cannabaceae</taxon>
        <taxon>Trema</taxon>
    </lineage>
</organism>
<evidence type="ECO:0000256" key="7">
    <source>
        <dbReference type="ARBA" id="ARBA00023049"/>
    </source>
</evidence>
<evidence type="ECO:0000259" key="12">
    <source>
        <dbReference type="SMART" id="SM00235"/>
    </source>
</evidence>
<feature type="binding site" evidence="11">
    <location>
        <position position="212"/>
    </location>
    <ligand>
        <name>Zn(2+)</name>
        <dbReference type="ChEBI" id="CHEBI:29105"/>
        <label>1</label>
    </ligand>
</feature>
<dbReference type="InterPro" id="IPR033739">
    <property type="entry name" value="M10A_MMP"/>
</dbReference>
<dbReference type="FunFam" id="3.40.390.10:FF:000018">
    <property type="entry name" value="Metalloendoproteinase 1"/>
    <property type="match status" value="1"/>
</dbReference>
<dbReference type="GO" id="GO:0031012">
    <property type="term" value="C:extracellular matrix"/>
    <property type="evidence" value="ECO:0007669"/>
    <property type="project" value="InterPro"/>
</dbReference>
<dbReference type="GO" id="GO:0030574">
    <property type="term" value="P:collagen catabolic process"/>
    <property type="evidence" value="ECO:0007669"/>
    <property type="project" value="TreeGrafter"/>
</dbReference>
<comment type="caution">
    <text evidence="13">The sequence shown here is derived from an EMBL/GenBank/DDBJ whole genome shotgun (WGS) entry which is preliminary data.</text>
</comment>
<comment type="cofactor">
    <cofactor evidence="11">
        <name>Zn(2+)</name>
        <dbReference type="ChEBI" id="CHEBI:29105"/>
    </cofactor>
    <text evidence="11">Binds 2 Zn(2+) ions per subunit.</text>
</comment>